<dbReference type="AlphaFoldDB" id="A0A8G0KRS9"/>
<name>A0A8G0KRS9_9FLAO</name>
<dbReference type="KEGG" id="fdv:JJC05_00500"/>
<protein>
    <submittedName>
        <fullName evidence="1">Uncharacterized protein</fullName>
    </submittedName>
</protein>
<accession>A0A8G0KRS9</accession>
<dbReference type="Proteomes" id="UP000824721">
    <property type="component" value="Chromosome"/>
</dbReference>
<evidence type="ECO:0000313" key="1">
    <source>
        <dbReference type="EMBL" id="QYS88987.1"/>
    </source>
</evidence>
<organism evidence="1">
    <name type="scientific">Flavobacterium columnare</name>
    <dbReference type="NCBI Taxonomy" id="996"/>
    <lineage>
        <taxon>Bacteria</taxon>
        <taxon>Pseudomonadati</taxon>
        <taxon>Bacteroidota</taxon>
        <taxon>Flavobacteriia</taxon>
        <taxon>Flavobacteriales</taxon>
        <taxon>Flavobacteriaceae</taxon>
        <taxon>Flavobacterium</taxon>
    </lineage>
</organism>
<reference evidence="1" key="1">
    <citation type="submission" date="2020-12" db="EMBL/GenBank/DDBJ databases">
        <title>Genome sequencing of genetic groups of Flavobacterium columnare.</title>
        <authorList>
            <person name="Waldbieser G.C."/>
            <person name="Griffin M.J."/>
            <person name="LaFrentz B.R."/>
        </authorList>
    </citation>
    <scope>NUCLEOTIDE SEQUENCE</scope>
    <source>
        <strain evidence="1">90-106</strain>
    </source>
</reference>
<proteinExistence type="predicted"/>
<dbReference type="EMBL" id="CP067378">
    <property type="protein sequence ID" value="QYS88987.1"/>
    <property type="molecule type" value="Genomic_DNA"/>
</dbReference>
<sequence>MKKIEEFYCIQTNDAHSSVENQIRGFCTIKQELIRPEIFIDNYSLYENAKKQRSKLLTFNPSGNLKLNFTEEELVYLSNIFSFEIIKRESSGYKLAKISNDDRFSIVYLSWVLSHLEKEYIIIKSKRWQFDYQPRSAGEDARGEDVTYIHGIWENPELPENIMKKIKGEF</sequence>
<gene>
    <name evidence="1" type="ORF">JJC05_00500</name>
</gene>